<protein>
    <submittedName>
        <fullName evidence="7">Class I SAM-dependent methyltransferase</fullName>
    </submittedName>
</protein>
<name>A0A3M9MYA2_9BACT</name>
<comment type="pathway">
    <text evidence="4">Phospholipid metabolism.</text>
</comment>
<feature type="domain" description="Methyltransferase" evidence="6">
    <location>
        <begin position="52"/>
        <end position="146"/>
    </location>
</feature>
<keyword evidence="3 7" id="KW-0808">Transferase</keyword>
<evidence type="ECO:0000256" key="1">
    <source>
        <dbReference type="ARBA" id="ARBA00005189"/>
    </source>
</evidence>
<dbReference type="AlphaFoldDB" id="A0A3M9MYA2"/>
<evidence type="ECO:0000313" key="8">
    <source>
        <dbReference type="Proteomes" id="UP000271010"/>
    </source>
</evidence>
<reference evidence="7 8" key="1">
    <citation type="submission" date="2018-11" db="EMBL/GenBank/DDBJ databases">
        <title>Rufibacter latericius sp. nov., isolated from water in Baiyang Lake.</title>
        <authorList>
            <person name="Yang Y."/>
        </authorList>
    </citation>
    <scope>NUCLEOTIDE SEQUENCE [LARGE SCALE GENOMIC DNA]</scope>
    <source>
        <strain evidence="7 8">MCC P1</strain>
    </source>
</reference>
<dbReference type="EMBL" id="RJJE01000009">
    <property type="protein sequence ID" value="RNI29863.1"/>
    <property type="molecule type" value="Genomic_DNA"/>
</dbReference>
<dbReference type="CDD" id="cd02440">
    <property type="entry name" value="AdoMet_MTases"/>
    <property type="match status" value="1"/>
</dbReference>
<accession>A0A3M9MYA2</accession>
<comment type="catalytic activity">
    <reaction evidence="5">
        <text>phosphoethanolamine + S-adenosyl-L-methionine = N-methylethanolamine phosphate + S-adenosyl-L-homocysteine + H(+)</text>
        <dbReference type="Rhea" id="RHEA:20365"/>
        <dbReference type="ChEBI" id="CHEBI:15378"/>
        <dbReference type="ChEBI" id="CHEBI:57781"/>
        <dbReference type="ChEBI" id="CHEBI:57856"/>
        <dbReference type="ChEBI" id="CHEBI:58190"/>
        <dbReference type="ChEBI" id="CHEBI:59789"/>
        <dbReference type="EC" id="2.1.1.103"/>
    </reaction>
    <physiologicalReaction direction="left-to-right" evidence="5">
        <dbReference type="Rhea" id="RHEA:20366"/>
    </physiologicalReaction>
</comment>
<evidence type="ECO:0000256" key="4">
    <source>
        <dbReference type="ARBA" id="ARBA00025707"/>
    </source>
</evidence>
<evidence type="ECO:0000256" key="5">
    <source>
        <dbReference type="ARBA" id="ARBA00047622"/>
    </source>
</evidence>
<comment type="pathway">
    <text evidence="1">Lipid metabolism.</text>
</comment>
<keyword evidence="2 7" id="KW-0489">Methyltransferase</keyword>
<evidence type="ECO:0000256" key="3">
    <source>
        <dbReference type="ARBA" id="ARBA00022679"/>
    </source>
</evidence>
<organism evidence="7 8">
    <name type="scientific">Rufibacter immobilis</name>
    <dbReference type="NCBI Taxonomy" id="1348778"/>
    <lineage>
        <taxon>Bacteria</taxon>
        <taxon>Pseudomonadati</taxon>
        <taxon>Bacteroidota</taxon>
        <taxon>Cytophagia</taxon>
        <taxon>Cytophagales</taxon>
        <taxon>Hymenobacteraceae</taxon>
        <taxon>Rufibacter</taxon>
    </lineage>
</organism>
<evidence type="ECO:0000256" key="2">
    <source>
        <dbReference type="ARBA" id="ARBA00022603"/>
    </source>
</evidence>
<dbReference type="GO" id="GO:0032259">
    <property type="term" value="P:methylation"/>
    <property type="evidence" value="ECO:0007669"/>
    <property type="project" value="UniProtKB-KW"/>
</dbReference>
<dbReference type="GO" id="GO:0000234">
    <property type="term" value="F:phosphoethanolamine N-methyltransferase activity"/>
    <property type="evidence" value="ECO:0007669"/>
    <property type="project" value="UniProtKB-EC"/>
</dbReference>
<evidence type="ECO:0000313" key="7">
    <source>
        <dbReference type="EMBL" id="RNI29863.1"/>
    </source>
</evidence>
<dbReference type="PANTHER" id="PTHR44307:SF2">
    <property type="entry name" value="PHOSPHOETHANOLAMINE METHYLTRANSFERASE ISOFORM X1"/>
    <property type="match status" value="1"/>
</dbReference>
<comment type="caution">
    <text evidence="7">The sequence shown here is derived from an EMBL/GenBank/DDBJ whole genome shotgun (WGS) entry which is preliminary data.</text>
</comment>
<dbReference type="SUPFAM" id="SSF53335">
    <property type="entry name" value="S-adenosyl-L-methionine-dependent methyltransferases"/>
    <property type="match status" value="1"/>
</dbReference>
<dbReference type="PANTHER" id="PTHR44307">
    <property type="entry name" value="PHOSPHOETHANOLAMINE METHYLTRANSFERASE"/>
    <property type="match status" value="1"/>
</dbReference>
<dbReference type="OrthoDB" id="9789123at2"/>
<dbReference type="InterPro" id="IPR029063">
    <property type="entry name" value="SAM-dependent_MTases_sf"/>
</dbReference>
<evidence type="ECO:0000259" key="6">
    <source>
        <dbReference type="Pfam" id="PF13649"/>
    </source>
</evidence>
<proteinExistence type="predicted"/>
<dbReference type="RefSeq" id="WP_123132945.1">
    <property type="nucleotide sequence ID" value="NZ_RJJE01000009.1"/>
</dbReference>
<dbReference type="InterPro" id="IPR041698">
    <property type="entry name" value="Methyltransf_25"/>
</dbReference>
<keyword evidence="8" id="KW-1185">Reference proteome</keyword>
<gene>
    <name evidence="7" type="ORF">EFA69_10030</name>
</gene>
<dbReference type="Proteomes" id="UP000271010">
    <property type="component" value="Unassembled WGS sequence"/>
</dbReference>
<dbReference type="Pfam" id="PF13649">
    <property type="entry name" value="Methyltransf_25"/>
    <property type="match status" value="1"/>
</dbReference>
<dbReference type="Gene3D" id="3.40.50.150">
    <property type="entry name" value="Vaccinia Virus protein VP39"/>
    <property type="match status" value="1"/>
</dbReference>
<sequence>MDNAAQHQIKHHFPRSTQYDPQWVREHSMGENVLFNLESITSLIPLKKGMRVLDLGCGKAASSIFLANEFGVQVWAVDEAISATDNYRRVQDENLENQVFPLQADARSLPFPEEFFDVVLVIDSYTYFGTDDKYLPYICHFLKPDGYIGIVDVCFKEEIETIDQVPDFLREDFQAYWYYIHSVAWWRKLWEKTGLVQIRTAELLPAAELIREQYVKDFEEHGQKKDPFARALKKDTEHKISFFRLVGQRTSREAYLQSYKKS</sequence>